<evidence type="ECO:0000313" key="3">
    <source>
        <dbReference type="Proteomes" id="UP000528734"/>
    </source>
</evidence>
<comment type="caution">
    <text evidence="2">The sequence shown here is derived from an EMBL/GenBank/DDBJ whole genome shotgun (WGS) entry which is preliminary data.</text>
</comment>
<reference evidence="2 3" key="1">
    <citation type="submission" date="2020-03" db="EMBL/GenBank/DDBJ databases">
        <title>Bradyrhizobium diversity isolated from nodules of Muelleranthus trifoliolatus.</title>
        <authorList>
            <person name="Klepa M."/>
            <person name="Helene L."/>
            <person name="Hungria M."/>
        </authorList>
    </citation>
    <scope>NUCLEOTIDE SEQUENCE [LARGE SCALE GENOMIC DNA]</scope>
    <source>
        <strain evidence="2 3">WSM 1744</strain>
    </source>
</reference>
<evidence type="ECO:0000256" key="1">
    <source>
        <dbReference type="SAM" id="SignalP"/>
    </source>
</evidence>
<dbReference type="SUPFAM" id="SSF143744">
    <property type="entry name" value="GlcG-like"/>
    <property type="match status" value="1"/>
</dbReference>
<dbReference type="InterPro" id="IPR052517">
    <property type="entry name" value="GlcG_carb_metab_protein"/>
</dbReference>
<sequence>MIGRDLMNVRSLLAAATISSLLASSAAAQEAVVTYKSLSPELALDLARATLADCQKRGFQVTVAVVDRFGITQVLLRDRFAGPHTVSTASGKAWTAASFRTSTTELNAISQPGMMQAGIRHLPGAVTLGGGVTVEAAGSLLGAVGVSGGPGGDADEACAKAGIDAVRDKLEF</sequence>
<feature type="signal peptide" evidence="1">
    <location>
        <begin position="1"/>
        <end position="28"/>
    </location>
</feature>
<dbReference type="PANTHER" id="PTHR34309">
    <property type="entry name" value="SLR1406 PROTEIN"/>
    <property type="match status" value="1"/>
</dbReference>
<dbReference type="PANTHER" id="PTHR34309:SF10">
    <property type="entry name" value="SLR1406 PROTEIN"/>
    <property type="match status" value="1"/>
</dbReference>
<accession>A0A7Y4H3G7</accession>
<organism evidence="2 3">
    <name type="scientific">Bradyrhizobium archetypum</name>
    <dbReference type="NCBI Taxonomy" id="2721160"/>
    <lineage>
        <taxon>Bacteria</taxon>
        <taxon>Pseudomonadati</taxon>
        <taxon>Pseudomonadota</taxon>
        <taxon>Alphaproteobacteria</taxon>
        <taxon>Hyphomicrobiales</taxon>
        <taxon>Nitrobacteraceae</taxon>
        <taxon>Bradyrhizobium</taxon>
    </lineage>
</organism>
<dbReference type="EMBL" id="JAAVLW010000003">
    <property type="protein sequence ID" value="NOJ46968.1"/>
    <property type="molecule type" value="Genomic_DNA"/>
</dbReference>
<dbReference type="Proteomes" id="UP000528734">
    <property type="component" value="Unassembled WGS sequence"/>
</dbReference>
<keyword evidence="3" id="KW-1185">Reference proteome</keyword>
<gene>
    <name evidence="2" type="ORF">HCN50_12040</name>
</gene>
<dbReference type="AlphaFoldDB" id="A0A7Y4H3G7"/>
<dbReference type="Pfam" id="PF03928">
    <property type="entry name" value="HbpS-like"/>
    <property type="match status" value="1"/>
</dbReference>
<protein>
    <submittedName>
        <fullName evidence="2">Heme-binding protein</fullName>
    </submittedName>
</protein>
<proteinExistence type="predicted"/>
<evidence type="ECO:0000313" key="2">
    <source>
        <dbReference type="EMBL" id="NOJ46968.1"/>
    </source>
</evidence>
<dbReference type="InterPro" id="IPR038084">
    <property type="entry name" value="PduO/GlcC-like_sf"/>
</dbReference>
<keyword evidence="1" id="KW-0732">Signal</keyword>
<name>A0A7Y4H3G7_9BRAD</name>
<feature type="chain" id="PRO_5030528965" evidence="1">
    <location>
        <begin position="29"/>
        <end position="172"/>
    </location>
</feature>
<dbReference type="InterPro" id="IPR005624">
    <property type="entry name" value="PduO/GlcC-like"/>
</dbReference>
<dbReference type="Gene3D" id="3.30.450.150">
    <property type="entry name" value="Haem-degrading domain"/>
    <property type="match status" value="1"/>
</dbReference>